<organism evidence="1">
    <name type="scientific">uncultured Thermomicrobiales bacterium</name>
    <dbReference type="NCBI Taxonomy" id="1645740"/>
    <lineage>
        <taxon>Bacteria</taxon>
        <taxon>Pseudomonadati</taxon>
        <taxon>Thermomicrobiota</taxon>
        <taxon>Thermomicrobia</taxon>
        <taxon>Thermomicrobiales</taxon>
        <taxon>environmental samples</taxon>
    </lineage>
</organism>
<dbReference type="InterPro" id="IPR004304">
    <property type="entry name" value="FmdA_AmdA"/>
</dbReference>
<keyword evidence="1" id="KW-0378">Hydrolase</keyword>
<name>A0A6J4U0D6_9BACT</name>
<reference evidence="1" key="1">
    <citation type="submission" date="2020-02" db="EMBL/GenBank/DDBJ databases">
        <authorList>
            <person name="Meier V. D."/>
        </authorList>
    </citation>
    <scope>NUCLEOTIDE SEQUENCE</scope>
    <source>
        <strain evidence="1">AVDCRST_MAG59</strain>
    </source>
</reference>
<dbReference type="PANTHER" id="PTHR31891:SF1">
    <property type="entry name" value="FORMAMIDASE C869.04-RELATED"/>
    <property type="match status" value="1"/>
</dbReference>
<dbReference type="Gene3D" id="2.60.120.580">
    <property type="entry name" value="Acetamidase/Formamidase-like domains"/>
    <property type="match status" value="1"/>
</dbReference>
<sequence length="314" mass="34192">MPRTHHLDKNAIHYRWNQDLPPALEIDPGDTVVFETPEITRGQITRESTSDVLNALDFDPVHQISGPVAVRGAEPGDTLTVEIVEIRPATWGYSFVLPGFNLLKDDSAFQTPYLKVWDLSQGDHAEFKPGIVVPFEPFCGVMGLAPSAPGEHSTVPPRRVGGNLDIRQLVVGTTMHMPIEAPGALFSCGDAHAAQGDGEVCGTGIEMEATVTLRFGLLKGQEVPELQFRMAGAMTASWNTAGWFCTTAHGPDLWENTQNAIRYMVGWLRREHGLSDHEALVLCSVACDLKISETVDAPNWIVTAALPLGLFVES</sequence>
<dbReference type="EMBL" id="CADCWF010000019">
    <property type="protein sequence ID" value="CAA9537400.1"/>
    <property type="molecule type" value="Genomic_DNA"/>
</dbReference>
<dbReference type="GO" id="GO:0004040">
    <property type="term" value="F:amidase activity"/>
    <property type="evidence" value="ECO:0007669"/>
    <property type="project" value="UniProtKB-EC"/>
</dbReference>
<accession>A0A6J4U0D6</accession>
<protein>
    <submittedName>
        <fullName evidence="1">Acetamidase</fullName>
        <ecNumber evidence="1">3.5.1.4</ecNumber>
    </submittedName>
</protein>
<proteinExistence type="predicted"/>
<evidence type="ECO:0000313" key="1">
    <source>
        <dbReference type="EMBL" id="CAA9537400.1"/>
    </source>
</evidence>
<gene>
    <name evidence="1" type="ORF">AVDCRST_MAG59-452</name>
</gene>
<dbReference type="AlphaFoldDB" id="A0A6J4U0D6"/>
<dbReference type="Gene3D" id="2.40.10.120">
    <property type="match status" value="1"/>
</dbReference>
<dbReference type="EC" id="3.5.1.4" evidence="1"/>
<dbReference type="Gene3D" id="3.10.28.20">
    <property type="entry name" value="Acetamidase/Formamidase-like domains"/>
    <property type="match status" value="1"/>
</dbReference>
<dbReference type="Pfam" id="PF03069">
    <property type="entry name" value="FmdA_AmdA"/>
    <property type="match status" value="2"/>
</dbReference>
<dbReference type="SUPFAM" id="SSF141130">
    <property type="entry name" value="Acetamidase/Formamidase-like"/>
    <property type="match status" value="1"/>
</dbReference>
<dbReference type="PANTHER" id="PTHR31891">
    <property type="entry name" value="FORMAMIDASE C869.04-RELATED"/>
    <property type="match status" value="1"/>
</dbReference>